<proteinExistence type="predicted"/>
<name>A0ABN7X636_GIGMA</name>
<keyword evidence="2" id="KW-1185">Reference proteome</keyword>
<evidence type="ECO:0000313" key="1">
    <source>
        <dbReference type="EMBL" id="CAG8847384.1"/>
    </source>
</evidence>
<feature type="non-terminal residue" evidence="1">
    <location>
        <position position="1"/>
    </location>
</feature>
<dbReference type="EMBL" id="CAJVQB010087398">
    <property type="protein sequence ID" value="CAG8847384.1"/>
    <property type="molecule type" value="Genomic_DNA"/>
</dbReference>
<gene>
    <name evidence="1" type="ORF">GMARGA_LOCUS38640</name>
</gene>
<comment type="caution">
    <text evidence="1">The sequence shown here is derived from an EMBL/GenBank/DDBJ whole genome shotgun (WGS) entry which is preliminary data.</text>
</comment>
<protein>
    <submittedName>
        <fullName evidence="1">16083_t:CDS:1</fullName>
    </submittedName>
</protein>
<dbReference type="Proteomes" id="UP000789901">
    <property type="component" value="Unassembled WGS sequence"/>
</dbReference>
<evidence type="ECO:0000313" key="2">
    <source>
        <dbReference type="Proteomes" id="UP000789901"/>
    </source>
</evidence>
<organism evidence="1 2">
    <name type="scientific">Gigaspora margarita</name>
    <dbReference type="NCBI Taxonomy" id="4874"/>
    <lineage>
        <taxon>Eukaryota</taxon>
        <taxon>Fungi</taxon>
        <taxon>Fungi incertae sedis</taxon>
        <taxon>Mucoromycota</taxon>
        <taxon>Glomeromycotina</taxon>
        <taxon>Glomeromycetes</taxon>
        <taxon>Diversisporales</taxon>
        <taxon>Gigasporaceae</taxon>
        <taxon>Gigaspora</taxon>
    </lineage>
</organism>
<sequence>IKRGTSFDFKVFILIGDFKKRYNMITQIYGNLFQMVDSKNHLVNIENCNSGKAKKIPLLVNEIAQKGMYYYFCSIHNNFFNKDLYFLLTEYKIEE</sequence>
<accession>A0ABN7X636</accession>
<reference evidence="1 2" key="1">
    <citation type="submission" date="2021-06" db="EMBL/GenBank/DDBJ databases">
        <authorList>
            <person name="Kallberg Y."/>
            <person name="Tangrot J."/>
            <person name="Rosling A."/>
        </authorList>
    </citation>
    <scope>NUCLEOTIDE SEQUENCE [LARGE SCALE GENOMIC DNA]</scope>
    <source>
        <strain evidence="1 2">120-4 pot B 10/14</strain>
    </source>
</reference>